<dbReference type="SUPFAM" id="SSF51569">
    <property type="entry name" value="Aldolase"/>
    <property type="match status" value="1"/>
</dbReference>
<evidence type="ECO:0000313" key="2">
    <source>
        <dbReference type="EMBL" id="TCL57306.1"/>
    </source>
</evidence>
<keyword evidence="3" id="KW-1185">Reference proteome</keyword>
<organism evidence="2 3">
    <name type="scientific">Kineothrix alysoides</name>
    <dbReference type="NCBI Taxonomy" id="1469948"/>
    <lineage>
        <taxon>Bacteria</taxon>
        <taxon>Bacillati</taxon>
        <taxon>Bacillota</taxon>
        <taxon>Clostridia</taxon>
        <taxon>Lachnospirales</taxon>
        <taxon>Lachnospiraceae</taxon>
        <taxon>Kineothrix</taxon>
    </lineage>
</organism>
<dbReference type="RefSeq" id="WP_031391690.1">
    <property type="nucleotide sequence ID" value="NZ_JPNB01000002.1"/>
</dbReference>
<dbReference type="InterPro" id="IPR013785">
    <property type="entry name" value="Aldolase_TIM"/>
</dbReference>
<dbReference type="Proteomes" id="UP000295718">
    <property type="component" value="Unassembled WGS sequence"/>
</dbReference>
<accession>A0A4R1QTP9</accession>
<proteinExistence type="predicted"/>
<dbReference type="Pfam" id="PF00923">
    <property type="entry name" value="TAL_FSA"/>
    <property type="match status" value="1"/>
</dbReference>
<gene>
    <name evidence="2" type="ORF">EDD76_109169</name>
</gene>
<dbReference type="PANTHER" id="PTHR10683:SF40">
    <property type="entry name" value="FRUCTOSE-6-PHOSPHATE ALDOLASE 1-RELATED"/>
    <property type="match status" value="1"/>
</dbReference>
<dbReference type="STRING" id="1469948.GCA_000732725_03046"/>
<dbReference type="EMBL" id="SLUO01000009">
    <property type="protein sequence ID" value="TCL57306.1"/>
    <property type="molecule type" value="Genomic_DNA"/>
</dbReference>
<keyword evidence="1" id="KW-0704">Schiff base</keyword>
<reference evidence="2 3" key="1">
    <citation type="submission" date="2019-03" db="EMBL/GenBank/DDBJ databases">
        <title>Genomic Encyclopedia of Type Strains, Phase IV (KMG-IV): sequencing the most valuable type-strain genomes for metagenomic binning, comparative biology and taxonomic classification.</title>
        <authorList>
            <person name="Goeker M."/>
        </authorList>
    </citation>
    <scope>NUCLEOTIDE SEQUENCE [LARGE SCALE GENOMIC DNA]</scope>
    <source>
        <strain evidence="2 3">DSM 100556</strain>
    </source>
</reference>
<evidence type="ECO:0000256" key="1">
    <source>
        <dbReference type="ARBA" id="ARBA00023270"/>
    </source>
</evidence>
<evidence type="ECO:0000313" key="3">
    <source>
        <dbReference type="Proteomes" id="UP000295718"/>
    </source>
</evidence>
<dbReference type="InterPro" id="IPR001585">
    <property type="entry name" value="TAL/FSA"/>
</dbReference>
<name>A0A4R1QTP9_9FIRM</name>
<protein>
    <submittedName>
        <fullName evidence="2">TalC/MipB family fructose-6-phosphate aldolase</fullName>
    </submittedName>
</protein>
<comment type="caution">
    <text evidence="2">The sequence shown here is derived from an EMBL/GenBank/DDBJ whole genome shotgun (WGS) entry which is preliminary data.</text>
</comment>
<dbReference type="AlphaFoldDB" id="A0A4R1QTP9"/>
<dbReference type="OrthoDB" id="9807051at2"/>
<sequence>MKYIIDSAEPEQIEHALQIGACGITANPTMYKNKHINFYRFLKKYSIYDLEFLSGEVMGDTFEEMSKEAEEIISINKNIVIKINFSQEGLRLCGYLSSLGIKSAMTLIFSISQAVAASNAGASYVFPFVGRNEENGYDGLKIAEQIQQMLHRRDSGTKVVAASIKNVRQLEQLALADIDYAAIPYDLFMRSLEHSLTESGTKIFKEDWDRVDKEYA</sequence>
<dbReference type="Gene3D" id="3.20.20.70">
    <property type="entry name" value="Aldolase class I"/>
    <property type="match status" value="1"/>
</dbReference>
<dbReference type="PANTHER" id="PTHR10683">
    <property type="entry name" value="TRANSALDOLASE"/>
    <property type="match status" value="1"/>
</dbReference>
<dbReference type="GO" id="GO:0005975">
    <property type="term" value="P:carbohydrate metabolic process"/>
    <property type="evidence" value="ECO:0007669"/>
    <property type="project" value="InterPro"/>
</dbReference>